<evidence type="ECO:0000313" key="1">
    <source>
        <dbReference type="EMBL" id="KAG2194192.1"/>
    </source>
</evidence>
<dbReference type="Proteomes" id="UP000603453">
    <property type="component" value="Unassembled WGS sequence"/>
</dbReference>
<sequence length="142" mass="16240">MPESPIAKRQRPAMRTPPADIVFGQAFYRSLNHGMVARLDAFRAAFSLTEQAPTHVFRYYVFDIWSMLQSSNKYVAVDLVEMSDFEDAFTILKLAERDDSGEIRVKIRNVQVDTCIQYFCLVFPVPDDRLLALAKAMVDGRV</sequence>
<name>A0A8H7QK86_9FUNG</name>
<dbReference type="AlphaFoldDB" id="A0A8H7QK86"/>
<protein>
    <submittedName>
        <fullName evidence="1">Uncharacterized protein</fullName>
    </submittedName>
</protein>
<keyword evidence="2" id="KW-1185">Reference proteome</keyword>
<evidence type="ECO:0000313" key="2">
    <source>
        <dbReference type="Proteomes" id="UP000603453"/>
    </source>
</evidence>
<comment type="caution">
    <text evidence="1">The sequence shown here is derived from an EMBL/GenBank/DDBJ whole genome shotgun (WGS) entry which is preliminary data.</text>
</comment>
<organism evidence="1 2">
    <name type="scientific">Mucor saturninus</name>
    <dbReference type="NCBI Taxonomy" id="64648"/>
    <lineage>
        <taxon>Eukaryota</taxon>
        <taxon>Fungi</taxon>
        <taxon>Fungi incertae sedis</taxon>
        <taxon>Mucoromycota</taxon>
        <taxon>Mucoromycotina</taxon>
        <taxon>Mucoromycetes</taxon>
        <taxon>Mucorales</taxon>
        <taxon>Mucorineae</taxon>
        <taxon>Mucoraceae</taxon>
        <taxon>Mucor</taxon>
    </lineage>
</organism>
<dbReference type="EMBL" id="JAEPRD010000203">
    <property type="protein sequence ID" value="KAG2194192.1"/>
    <property type="molecule type" value="Genomic_DNA"/>
</dbReference>
<gene>
    <name evidence="1" type="ORF">INT47_007924</name>
</gene>
<reference evidence="1" key="1">
    <citation type="submission" date="2020-12" db="EMBL/GenBank/DDBJ databases">
        <title>Metabolic potential, ecology and presence of endohyphal bacteria is reflected in genomic diversity of Mucoromycotina.</title>
        <authorList>
            <person name="Muszewska A."/>
            <person name="Okrasinska A."/>
            <person name="Steczkiewicz K."/>
            <person name="Drgas O."/>
            <person name="Orlowska M."/>
            <person name="Perlinska-Lenart U."/>
            <person name="Aleksandrzak-Piekarczyk T."/>
            <person name="Szatraj K."/>
            <person name="Zielenkiewicz U."/>
            <person name="Pilsyk S."/>
            <person name="Malc E."/>
            <person name="Mieczkowski P."/>
            <person name="Kruszewska J.S."/>
            <person name="Biernat P."/>
            <person name="Pawlowska J."/>
        </authorList>
    </citation>
    <scope>NUCLEOTIDE SEQUENCE</scope>
    <source>
        <strain evidence="1">WA0000017839</strain>
    </source>
</reference>
<accession>A0A8H7QK86</accession>
<proteinExistence type="predicted"/>